<dbReference type="InterPro" id="IPR006121">
    <property type="entry name" value="HMA_dom"/>
</dbReference>
<dbReference type="Proteomes" id="UP000326570">
    <property type="component" value="Unassembled WGS sequence"/>
</dbReference>
<keyword evidence="1" id="KW-0732">Signal</keyword>
<keyword evidence="4" id="KW-1185">Reference proteome</keyword>
<feature type="signal peptide" evidence="1">
    <location>
        <begin position="1"/>
        <end position="22"/>
    </location>
</feature>
<comment type="caution">
    <text evidence="3">The sequence shown here is derived from an EMBL/GenBank/DDBJ whole genome shotgun (WGS) entry which is preliminary data.</text>
</comment>
<evidence type="ECO:0000313" key="3">
    <source>
        <dbReference type="EMBL" id="KAA9338867.1"/>
    </source>
</evidence>
<evidence type="ECO:0000256" key="1">
    <source>
        <dbReference type="SAM" id="SignalP"/>
    </source>
</evidence>
<dbReference type="CDD" id="cd00371">
    <property type="entry name" value="HMA"/>
    <property type="match status" value="1"/>
</dbReference>
<gene>
    <name evidence="3" type="ORF">F0P94_08720</name>
</gene>
<organism evidence="3 4">
    <name type="scientific">Adhaeribacter soli</name>
    <dbReference type="NCBI Taxonomy" id="2607655"/>
    <lineage>
        <taxon>Bacteria</taxon>
        <taxon>Pseudomonadati</taxon>
        <taxon>Bacteroidota</taxon>
        <taxon>Cytophagia</taxon>
        <taxon>Cytophagales</taxon>
        <taxon>Hymenobacteraceae</taxon>
        <taxon>Adhaeribacter</taxon>
    </lineage>
</organism>
<reference evidence="3 4" key="1">
    <citation type="submission" date="2019-09" db="EMBL/GenBank/DDBJ databases">
        <title>Genome sequence of Adhaeribacter sp. M2.</title>
        <authorList>
            <person name="Srinivasan S."/>
        </authorList>
    </citation>
    <scope>NUCLEOTIDE SEQUENCE [LARGE SCALE GENOMIC DNA]</scope>
    <source>
        <strain evidence="3 4">M2</strain>
    </source>
</reference>
<dbReference type="Pfam" id="PF00403">
    <property type="entry name" value="HMA"/>
    <property type="match status" value="1"/>
</dbReference>
<evidence type="ECO:0000313" key="4">
    <source>
        <dbReference type="Proteomes" id="UP000326570"/>
    </source>
</evidence>
<feature type="domain" description="HMA" evidence="2">
    <location>
        <begin position="25"/>
        <end position="93"/>
    </location>
</feature>
<dbReference type="GO" id="GO:0046872">
    <property type="term" value="F:metal ion binding"/>
    <property type="evidence" value="ECO:0007669"/>
    <property type="project" value="InterPro"/>
</dbReference>
<accession>A0A5N1IY68</accession>
<protein>
    <submittedName>
        <fullName evidence="3">MerP protein</fullName>
    </submittedName>
</protein>
<dbReference type="SUPFAM" id="SSF55008">
    <property type="entry name" value="HMA, heavy metal-associated domain"/>
    <property type="match status" value="1"/>
</dbReference>
<feature type="chain" id="PRO_5024991092" evidence="1">
    <location>
        <begin position="23"/>
        <end position="116"/>
    </location>
</feature>
<dbReference type="EMBL" id="VTWT01000004">
    <property type="protein sequence ID" value="KAA9338867.1"/>
    <property type="molecule type" value="Genomic_DNA"/>
</dbReference>
<dbReference type="RefSeq" id="WP_150903501.1">
    <property type="nucleotide sequence ID" value="NZ_VTWT01000004.1"/>
</dbReference>
<name>A0A5N1IY68_9BACT</name>
<dbReference type="Gene3D" id="3.30.70.100">
    <property type="match status" value="1"/>
</dbReference>
<dbReference type="PROSITE" id="PS50846">
    <property type="entry name" value="HMA_2"/>
    <property type="match status" value="1"/>
</dbReference>
<dbReference type="InterPro" id="IPR036163">
    <property type="entry name" value="HMA_dom_sf"/>
</dbReference>
<dbReference type="AlphaFoldDB" id="A0A5N1IY68"/>
<evidence type="ECO:0000259" key="2">
    <source>
        <dbReference type="PROSITE" id="PS50846"/>
    </source>
</evidence>
<sequence length="116" mass="12907">MKTLRILFAAFSLVIFSVNAQAQGKKTETVKIKTSSVCDMCKKTIEKSMAYEKGVQQATLDVRSQMLLVQYRPDKTNVEALRKAVSQIGYDADSVAANPQAYNKLNDCCKKDKGIH</sequence>
<proteinExistence type="predicted"/>